<gene>
    <name evidence="2" type="ORF">PIB30_055859</name>
</gene>
<keyword evidence="3" id="KW-1185">Reference proteome</keyword>
<sequence>MSATWLISIRVLQSPSHRRSPVGGRRPRRPCPLQVTMVFSSALNHRSTTMVTPSSSYRRYRRLLVVKDSTIQTNQMASSSKEEEGDTRSGIQL</sequence>
<evidence type="ECO:0000313" key="3">
    <source>
        <dbReference type="Proteomes" id="UP001341840"/>
    </source>
</evidence>
<reference evidence="2 3" key="1">
    <citation type="journal article" date="2023" name="Plants (Basel)">
        <title>Bridging the Gap: Combining Genomics and Transcriptomics Approaches to Understand Stylosanthes scabra, an Orphan Legume from the Brazilian Caatinga.</title>
        <authorList>
            <person name="Ferreira-Neto J.R.C."/>
            <person name="da Silva M.D."/>
            <person name="Binneck E."/>
            <person name="de Melo N.F."/>
            <person name="da Silva R.H."/>
            <person name="de Melo A.L.T.M."/>
            <person name="Pandolfi V."/>
            <person name="Bustamante F.O."/>
            <person name="Brasileiro-Vidal A.C."/>
            <person name="Benko-Iseppon A.M."/>
        </authorList>
    </citation>
    <scope>NUCLEOTIDE SEQUENCE [LARGE SCALE GENOMIC DNA]</scope>
    <source>
        <tissue evidence="2">Leaves</tissue>
    </source>
</reference>
<dbReference type="EMBL" id="JASCZI010060855">
    <property type="protein sequence ID" value="MED6136403.1"/>
    <property type="molecule type" value="Genomic_DNA"/>
</dbReference>
<evidence type="ECO:0000256" key="1">
    <source>
        <dbReference type="SAM" id="MobiDB-lite"/>
    </source>
</evidence>
<organism evidence="2 3">
    <name type="scientific">Stylosanthes scabra</name>
    <dbReference type="NCBI Taxonomy" id="79078"/>
    <lineage>
        <taxon>Eukaryota</taxon>
        <taxon>Viridiplantae</taxon>
        <taxon>Streptophyta</taxon>
        <taxon>Embryophyta</taxon>
        <taxon>Tracheophyta</taxon>
        <taxon>Spermatophyta</taxon>
        <taxon>Magnoliopsida</taxon>
        <taxon>eudicotyledons</taxon>
        <taxon>Gunneridae</taxon>
        <taxon>Pentapetalae</taxon>
        <taxon>rosids</taxon>
        <taxon>fabids</taxon>
        <taxon>Fabales</taxon>
        <taxon>Fabaceae</taxon>
        <taxon>Papilionoideae</taxon>
        <taxon>50 kb inversion clade</taxon>
        <taxon>dalbergioids sensu lato</taxon>
        <taxon>Dalbergieae</taxon>
        <taxon>Pterocarpus clade</taxon>
        <taxon>Stylosanthes</taxon>
    </lineage>
</organism>
<proteinExistence type="predicted"/>
<evidence type="ECO:0000313" key="2">
    <source>
        <dbReference type="EMBL" id="MED6136403.1"/>
    </source>
</evidence>
<accession>A0ABU6SKV1</accession>
<protein>
    <submittedName>
        <fullName evidence="2">Uncharacterized protein</fullName>
    </submittedName>
</protein>
<comment type="caution">
    <text evidence="2">The sequence shown here is derived from an EMBL/GenBank/DDBJ whole genome shotgun (WGS) entry which is preliminary data.</text>
</comment>
<name>A0ABU6SKV1_9FABA</name>
<dbReference type="Proteomes" id="UP001341840">
    <property type="component" value="Unassembled WGS sequence"/>
</dbReference>
<feature type="region of interest" description="Disordered" evidence="1">
    <location>
        <begin position="71"/>
        <end position="93"/>
    </location>
</feature>